<dbReference type="PROSITE" id="PS50231">
    <property type="entry name" value="RICIN_B_LECTIN"/>
    <property type="match status" value="1"/>
</dbReference>
<dbReference type="AlphaFoldDB" id="A0AAN5YSV7"/>
<dbReference type="EMBL" id="JAAAPU010000020">
    <property type="protein sequence ID" value="KAF4207317.1"/>
    <property type="molecule type" value="Genomic_DNA"/>
</dbReference>
<sequence length="441" mass="49910">MSEWDALSTVAGVVGAAFTAYGKYQEVFGPALQEINWKEYIEASERRIITAAKVAQFKDYTRRLQNLSKFWSETCVDFLREFPISPENIEAFNIKIGIDSLRGYINELGNIILYFGGDEAPGDYGTYGALLTAHSLNYILLTVAETYFVAVEKRRSAGKEISRAIATGIRDVRAWPGKYVLERSSHMSVEVEEKISGGGGWTGKAGEKRTTGWYIVHDTANDPVVGTFEGQRFYREWPKKDEMVTERYHRSKLATTLIPDILKKWEDLHAKALNAEPVEFDPGPWWHRISNFSPPYLAIDVINDPVTIKSDAQLHLVPKADNPGQFWQIRPSRLTPGTWNLCTLFLGTEMCLDVYGNDKRRPHLAPASNSSGQQWRITSRGDGTWSFTNSYSGPDLLLERGVINTDGSARLSLNEKQEASLTQRWWFLGIRLITEKEFLAH</sequence>
<comment type="caution">
    <text evidence="2">The sequence shown here is derived from an EMBL/GenBank/DDBJ whole genome shotgun (WGS) entry which is preliminary data.</text>
</comment>
<dbReference type="InterPro" id="IPR000772">
    <property type="entry name" value="Ricin_B_lectin"/>
</dbReference>
<name>A0AAN5YSV7_ASPLE</name>
<accession>A0AAN5YSV7</accession>
<protein>
    <recommendedName>
        <fullName evidence="1">Ricin B lectin domain-containing protein</fullName>
    </recommendedName>
</protein>
<feature type="domain" description="Ricin B lectin" evidence="1">
    <location>
        <begin position="325"/>
        <end position="397"/>
    </location>
</feature>
<gene>
    <name evidence="2" type="ORF">CNMCM8927_003591</name>
</gene>
<reference evidence="2" key="1">
    <citation type="journal article" date="2020" name="bioRxiv">
        <title>Genomic and phenotypic heterogeneity of clinical isolates of the human pathogens Aspergillus fumigatus, Aspergillus lentulus and Aspergillus fumigatiaffinis.</title>
        <authorList>
            <person name="dos Santos R.A.C."/>
            <person name="Steenwyk J.L."/>
            <person name="Rivero-Menendez O."/>
            <person name="Mead M.E."/>
            <person name="Silva L.P."/>
            <person name="Bastos R.W."/>
            <person name="Alastruey-Izquierdo A."/>
            <person name="Goldman G.H."/>
            <person name="Rokas A."/>
        </authorList>
    </citation>
    <scope>NUCLEOTIDE SEQUENCE</scope>
    <source>
        <strain evidence="2">CNM-CM8927</strain>
    </source>
</reference>
<organism evidence="2 3">
    <name type="scientific">Aspergillus lentulus</name>
    <dbReference type="NCBI Taxonomy" id="293939"/>
    <lineage>
        <taxon>Eukaryota</taxon>
        <taxon>Fungi</taxon>
        <taxon>Dikarya</taxon>
        <taxon>Ascomycota</taxon>
        <taxon>Pezizomycotina</taxon>
        <taxon>Eurotiomycetes</taxon>
        <taxon>Eurotiomycetidae</taxon>
        <taxon>Eurotiales</taxon>
        <taxon>Aspergillaceae</taxon>
        <taxon>Aspergillus</taxon>
        <taxon>Aspergillus subgen. Fumigati</taxon>
    </lineage>
</organism>
<proteinExistence type="predicted"/>
<dbReference type="SUPFAM" id="SSF50370">
    <property type="entry name" value="Ricin B-like lectins"/>
    <property type="match status" value="1"/>
</dbReference>
<dbReference type="InterPro" id="IPR035992">
    <property type="entry name" value="Ricin_B-like_lectins"/>
</dbReference>
<dbReference type="Pfam" id="PF14200">
    <property type="entry name" value="RicinB_lectin_2"/>
    <property type="match status" value="1"/>
</dbReference>
<evidence type="ECO:0000313" key="3">
    <source>
        <dbReference type="Proteomes" id="UP000649114"/>
    </source>
</evidence>
<dbReference type="Proteomes" id="UP000649114">
    <property type="component" value="Unassembled WGS sequence"/>
</dbReference>
<dbReference type="Gene3D" id="2.80.10.50">
    <property type="match status" value="1"/>
</dbReference>
<evidence type="ECO:0000259" key="1">
    <source>
        <dbReference type="Pfam" id="PF14200"/>
    </source>
</evidence>
<dbReference type="CDD" id="cd00161">
    <property type="entry name" value="beta-trefoil_Ricin-like"/>
    <property type="match status" value="1"/>
</dbReference>
<evidence type="ECO:0000313" key="2">
    <source>
        <dbReference type="EMBL" id="KAF4207317.1"/>
    </source>
</evidence>
<reference evidence="2" key="2">
    <citation type="submission" date="2020-04" db="EMBL/GenBank/DDBJ databases">
        <authorList>
            <person name="Santos R.A.C."/>
            <person name="Steenwyk J.L."/>
            <person name="Rivero-Menendez O."/>
            <person name="Mead M.E."/>
            <person name="Silva L.P."/>
            <person name="Bastos R.W."/>
            <person name="Alastruey-Izquierdo A."/>
            <person name="Goldman G.H."/>
            <person name="Rokas A."/>
        </authorList>
    </citation>
    <scope>NUCLEOTIDE SEQUENCE</scope>
    <source>
        <strain evidence="2">CNM-CM8927</strain>
    </source>
</reference>